<keyword evidence="6" id="KW-0539">Nucleus</keyword>
<comment type="subcellular location">
    <subcellularLocation>
        <location evidence="1">Nucleus</location>
    </subcellularLocation>
</comment>
<evidence type="ECO:0000313" key="11">
    <source>
        <dbReference type="EMBL" id="KXN71707.1"/>
    </source>
</evidence>
<evidence type="ECO:0000256" key="4">
    <source>
        <dbReference type="ARBA" id="ARBA00023125"/>
    </source>
</evidence>
<evidence type="ECO:0000256" key="9">
    <source>
        <dbReference type="SAM" id="MobiDB-lite"/>
    </source>
</evidence>
<dbReference type="InterPro" id="IPR036388">
    <property type="entry name" value="WH-like_DNA-bd_sf"/>
</dbReference>
<dbReference type="FunFam" id="1.10.10.10:FF:000027">
    <property type="entry name" value="Heat shock transcription factor 1"/>
    <property type="match status" value="1"/>
</dbReference>
<dbReference type="GO" id="GO:0043565">
    <property type="term" value="F:sequence-specific DNA binding"/>
    <property type="evidence" value="ECO:0007669"/>
    <property type="project" value="InterPro"/>
</dbReference>
<evidence type="ECO:0000256" key="5">
    <source>
        <dbReference type="ARBA" id="ARBA00023163"/>
    </source>
</evidence>
<dbReference type="Gene3D" id="1.10.10.10">
    <property type="entry name" value="Winged helix-like DNA-binding domain superfamily/Winged helix DNA-binding domain"/>
    <property type="match status" value="1"/>
</dbReference>
<dbReference type="SUPFAM" id="SSF46785">
    <property type="entry name" value="Winged helix' DNA-binding domain"/>
    <property type="match status" value="1"/>
</dbReference>
<dbReference type="Pfam" id="PF00447">
    <property type="entry name" value="HSF_DNA-bind"/>
    <property type="match status" value="1"/>
</dbReference>
<dbReference type="AlphaFoldDB" id="A0A137P9M3"/>
<comment type="similarity">
    <text evidence="2 7">Belongs to the HSF family.</text>
</comment>
<dbReference type="PRINTS" id="PR00056">
    <property type="entry name" value="HSFDOMAIN"/>
</dbReference>
<evidence type="ECO:0000256" key="8">
    <source>
        <dbReference type="SAM" id="Coils"/>
    </source>
</evidence>
<dbReference type="STRING" id="796925.A0A137P9M3"/>
<keyword evidence="3" id="KW-0805">Transcription regulation</keyword>
<keyword evidence="8" id="KW-0175">Coiled coil</keyword>
<evidence type="ECO:0000256" key="3">
    <source>
        <dbReference type="ARBA" id="ARBA00023015"/>
    </source>
</evidence>
<feature type="compositionally biased region" description="Polar residues" evidence="9">
    <location>
        <begin position="319"/>
        <end position="334"/>
    </location>
</feature>
<dbReference type="InterPro" id="IPR000232">
    <property type="entry name" value="HSF_DNA-bd"/>
</dbReference>
<proteinExistence type="inferred from homology"/>
<feature type="domain" description="HSF-type DNA-binding" evidence="10">
    <location>
        <begin position="116"/>
        <end position="221"/>
    </location>
</feature>
<feature type="region of interest" description="Disordered" evidence="9">
    <location>
        <begin position="22"/>
        <end position="66"/>
    </location>
</feature>
<reference evidence="11 12" key="1">
    <citation type="journal article" date="2015" name="Genome Biol. Evol.">
        <title>Phylogenomic analyses indicate that early fungi evolved digesting cell walls of algal ancestors of land plants.</title>
        <authorList>
            <person name="Chang Y."/>
            <person name="Wang S."/>
            <person name="Sekimoto S."/>
            <person name="Aerts A.L."/>
            <person name="Choi C."/>
            <person name="Clum A."/>
            <person name="LaButti K.M."/>
            <person name="Lindquist E.A."/>
            <person name="Yee Ngan C."/>
            <person name="Ohm R.A."/>
            <person name="Salamov A.A."/>
            <person name="Grigoriev I.V."/>
            <person name="Spatafora J.W."/>
            <person name="Berbee M.L."/>
        </authorList>
    </citation>
    <scope>NUCLEOTIDE SEQUENCE [LARGE SCALE GENOMIC DNA]</scope>
    <source>
        <strain evidence="11 12">NRRL 28638</strain>
    </source>
</reference>
<accession>A0A137P9M3</accession>
<feature type="coiled-coil region" evidence="8">
    <location>
        <begin position="243"/>
        <end position="277"/>
    </location>
</feature>
<evidence type="ECO:0000256" key="6">
    <source>
        <dbReference type="ARBA" id="ARBA00023242"/>
    </source>
</evidence>
<dbReference type="GO" id="GO:0003700">
    <property type="term" value="F:DNA-binding transcription factor activity"/>
    <property type="evidence" value="ECO:0007669"/>
    <property type="project" value="InterPro"/>
</dbReference>
<feature type="region of interest" description="Disordered" evidence="9">
    <location>
        <begin position="460"/>
        <end position="498"/>
    </location>
</feature>
<protein>
    <recommendedName>
        <fullName evidence="10">HSF-type DNA-binding domain-containing protein</fullName>
    </recommendedName>
</protein>
<dbReference type="EMBL" id="KQ964469">
    <property type="protein sequence ID" value="KXN71707.1"/>
    <property type="molecule type" value="Genomic_DNA"/>
</dbReference>
<name>A0A137P9M3_CONC2</name>
<keyword evidence="12" id="KW-1185">Reference proteome</keyword>
<dbReference type="SMART" id="SM00415">
    <property type="entry name" value="HSF"/>
    <property type="match status" value="1"/>
</dbReference>
<dbReference type="PANTHER" id="PTHR10015">
    <property type="entry name" value="HEAT SHOCK TRANSCRIPTION FACTOR"/>
    <property type="match status" value="1"/>
</dbReference>
<gene>
    <name evidence="11" type="ORF">CONCODRAFT_69646</name>
</gene>
<evidence type="ECO:0000256" key="1">
    <source>
        <dbReference type="ARBA" id="ARBA00004123"/>
    </source>
</evidence>
<evidence type="ECO:0000256" key="2">
    <source>
        <dbReference type="ARBA" id="ARBA00006403"/>
    </source>
</evidence>
<feature type="region of interest" description="Disordered" evidence="9">
    <location>
        <begin position="315"/>
        <end position="334"/>
    </location>
</feature>
<evidence type="ECO:0000313" key="12">
    <source>
        <dbReference type="Proteomes" id="UP000070444"/>
    </source>
</evidence>
<dbReference type="PANTHER" id="PTHR10015:SF427">
    <property type="entry name" value="HEAT SHOCK FACTOR PROTEIN"/>
    <property type="match status" value="1"/>
</dbReference>
<evidence type="ECO:0000259" key="10">
    <source>
        <dbReference type="SMART" id="SM00415"/>
    </source>
</evidence>
<dbReference type="Proteomes" id="UP000070444">
    <property type="component" value="Unassembled WGS sequence"/>
</dbReference>
<evidence type="ECO:0000256" key="7">
    <source>
        <dbReference type="RuleBase" id="RU004020"/>
    </source>
</evidence>
<sequence>MDNKKFDLDSVKKDEARQAFQPYYTPDISLLPPLPSTSNSKRKSSVQHYEDVSVDSGSNSDDSSSKFSMITNDKALSNRALATPNHRISDKNSESNAIVSASNSSLDNVPKHPIKNTKQFLEKLYNMLNDPECNHLVHWSPSGTSFIIENHAEFAAKILPKYFKHNNFPSFIRQLNMYQFSKIPNLKQSVLHMTSESERQEFHNPNFLRDRPDLRILINRKNDSSNKRAKYETKDVSHLNDEIKTLKLHQEALSERLSDLEHRNTKLIKENADHKNKYLEQKQTIDKILNFLASLFSSEKSDALMPRKRRYLLDKAPSQEASTSNQAQLSNIPTDPNQLDYNALVKYLSDINASSGNFNNTLDFQYLLNENLVPRNESYFLDSSSLYNQTNPMYQNSSGMNQAQFNNHQNGLGANQLMDPSYSHLTTFNPNLFQQQNALTGPSHNDLLPAYINPTRLIESSTKSSPPLVPQGLASASSSSATPAPDIFNAPPSTAENTNTVTAESLGLPDFLNTFDTNNILDGINLNTTPNQQSNDFNFLNKNS</sequence>
<dbReference type="OrthoDB" id="60033at2759"/>
<keyword evidence="5" id="KW-0804">Transcription</keyword>
<keyword evidence="4" id="KW-0238">DNA-binding</keyword>
<dbReference type="InterPro" id="IPR036390">
    <property type="entry name" value="WH_DNA-bd_sf"/>
</dbReference>
<organism evidence="11 12">
    <name type="scientific">Conidiobolus coronatus (strain ATCC 28846 / CBS 209.66 / NRRL 28638)</name>
    <name type="common">Delacroixia coronata</name>
    <dbReference type="NCBI Taxonomy" id="796925"/>
    <lineage>
        <taxon>Eukaryota</taxon>
        <taxon>Fungi</taxon>
        <taxon>Fungi incertae sedis</taxon>
        <taxon>Zoopagomycota</taxon>
        <taxon>Entomophthoromycotina</taxon>
        <taxon>Entomophthoromycetes</taxon>
        <taxon>Entomophthorales</taxon>
        <taxon>Ancylistaceae</taxon>
        <taxon>Conidiobolus</taxon>
    </lineage>
</organism>
<dbReference type="GO" id="GO:0005634">
    <property type="term" value="C:nucleus"/>
    <property type="evidence" value="ECO:0007669"/>
    <property type="project" value="UniProtKB-SubCell"/>
</dbReference>